<accession>A0A2S0VQP7</accession>
<keyword evidence="2" id="KW-1185">Reference proteome</keyword>
<evidence type="ECO:0000313" key="2">
    <source>
        <dbReference type="Proteomes" id="UP000244441"/>
    </source>
</evidence>
<proteinExistence type="predicted"/>
<dbReference type="KEGG" id="cate:C2869_08890"/>
<sequence>MNERRHNKMEARDWWGKLSYAQQATANGLTNVGYELAFVRGDDKDNLAVFKLDDNLITVDRDGDADLMPSIQIR</sequence>
<gene>
    <name evidence="1" type="ORF">C2869_08890</name>
</gene>
<protein>
    <submittedName>
        <fullName evidence="1">Uncharacterized protein</fullName>
    </submittedName>
</protein>
<name>A0A2S0VQP7_9ALTE</name>
<dbReference type="EMBL" id="CP026604">
    <property type="protein sequence ID" value="AWB66537.1"/>
    <property type="molecule type" value="Genomic_DNA"/>
</dbReference>
<dbReference type="RefSeq" id="WP_108602600.1">
    <property type="nucleotide sequence ID" value="NZ_CP026604.1"/>
</dbReference>
<reference evidence="1 2" key="1">
    <citation type="submission" date="2018-01" db="EMBL/GenBank/DDBJ databases">
        <title>Genome sequence of a Cantenovulum-like bacteria.</title>
        <authorList>
            <person name="Tan W.R."/>
            <person name="Lau N.-S."/>
            <person name="Go F."/>
            <person name="Amirul A.-A.A."/>
        </authorList>
    </citation>
    <scope>NUCLEOTIDE SEQUENCE [LARGE SCALE GENOMIC DNA]</scope>
    <source>
        <strain evidence="1 2">CCB-QB4</strain>
    </source>
</reference>
<dbReference type="Proteomes" id="UP000244441">
    <property type="component" value="Chromosome"/>
</dbReference>
<organism evidence="1 2">
    <name type="scientific">Saccharobesus litoralis</name>
    <dbReference type="NCBI Taxonomy" id="2172099"/>
    <lineage>
        <taxon>Bacteria</taxon>
        <taxon>Pseudomonadati</taxon>
        <taxon>Pseudomonadota</taxon>
        <taxon>Gammaproteobacteria</taxon>
        <taxon>Alteromonadales</taxon>
        <taxon>Alteromonadaceae</taxon>
        <taxon>Saccharobesus</taxon>
    </lineage>
</organism>
<evidence type="ECO:0000313" key="1">
    <source>
        <dbReference type="EMBL" id="AWB66537.1"/>
    </source>
</evidence>
<dbReference type="OrthoDB" id="5771089at2"/>
<dbReference type="AlphaFoldDB" id="A0A2S0VQP7"/>